<dbReference type="EMBL" id="MFZF01000029">
    <property type="protein sequence ID" value="OGK15534.1"/>
    <property type="molecule type" value="Genomic_DNA"/>
</dbReference>
<organism evidence="3 4">
    <name type="scientific">Candidatus Roizmanbacteria bacterium RIFCSPHIGHO2_01_FULL_39_12b</name>
    <dbReference type="NCBI Taxonomy" id="1802030"/>
    <lineage>
        <taxon>Bacteria</taxon>
        <taxon>Candidatus Roizmaniibacteriota</taxon>
    </lineage>
</organism>
<dbReference type="Pfam" id="PF20803">
    <property type="entry name" value="PaaX_M"/>
    <property type="match status" value="1"/>
</dbReference>
<dbReference type="InterPro" id="IPR048846">
    <property type="entry name" value="PaaX-like_central"/>
</dbReference>
<feature type="domain" description="Transcriptional repressor PaaX-like central Cas2-like" evidence="2">
    <location>
        <begin position="86"/>
        <end position="158"/>
    </location>
</feature>
<dbReference type="Proteomes" id="UP000178372">
    <property type="component" value="Unassembled WGS sequence"/>
</dbReference>
<comment type="caution">
    <text evidence="3">The sequence shown here is derived from an EMBL/GenBank/DDBJ whole genome shotgun (WGS) entry which is preliminary data.</text>
</comment>
<accession>A0A1F7G9C8</accession>
<evidence type="ECO:0000259" key="2">
    <source>
        <dbReference type="Pfam" id="PF20803"/>
    </source>
</evidence>
<sequence>MPIKDRRTKILLLLYLIGEFEFVSISENLQKIFDIYFNQKTRGALSSLVNKGLIEKEDSENVSYRITDRGLQQLCLEFPYFRFFHREWDGTWRIISYEIPESKRHLRDSLRREMRGWGLGPWHRSFWLTPHPIIPNLRELVTGKEEAQYIQAFESTHVFGDVADLVEKVWEKSRLDSLYRNLFKSWHTTLSEDRQNSEKMQDIIYAFIRIIRDDPGLPKSLVGKDWIGFEAYKLFKEIRSILMKPITT</sequence>
<reference evidence="3 4" key="1">
    <citation type="journal article" date="2016" name="Nat. Commun.">
        <title>Thousands of microbial genomes shed light on interconnected biogeochemical processes in an aquifer system.</title>
        <authorList>
            <person name="Anantharaman K."/>
            <person name="Brown C.T."/>
            <person name="Hug L.A."/>
            <person name="Sharon I."/>
            <person name="Castelle C.J."/>
            <person name="Probst A.J."/>
            <person name="Thomas B.C."/>
            <person name="Singh A."/>
            <person name="Wilkins M.J."/>
            <person name="Karaoz U."/>
            <person name="Brodie E.L."/>
            <person name="Williams K.H."/>
            <person name="Hubbard S.S."/>
            <person name="Banfield J.F."/>
        </authorList>
    </citation>
    <scope>NUCLEOTIDE SEQUENCE [LARGE SCALE GENOMIC DNA]</scope>
</reference>
<gene>
    <name evidence="3" type="ORF">A2690_01220</name>
</gene>
<protein>
    <submittedName>
        <fullName evidence="3">Uncharacterized protein</fullName>
    </submittedName>
</protein>
<evidence type="ECO:0000313" key="4">
    <source>
        <dbReference type="Proteomes" id="UP000178372"/>
    </source>
</evidence>
<evidence type="ECO:0000259" key="1">
    <source>
        <dbReference type="Pfam" id="PF08223"/>
    </source>
</evidence>
<dbReference type="PANTHER" id="PTHR30319">
    <property type="entry name" value="PHENYLACETIC ACID REGULATOR-RELATED TRANSCRIPTIONAL REPRESSOR"/>
    <property type="match status" value="1"/>
</dbReference>
<name>A0A1F7G9C8_9BACT</name>
<dbReference type="Gene3D" id="3.30.70.2650">
    <property type="match status" value="1"/>
</dbReference>
<dbReference type="SUPFAM" id="SSF46785">
    <property type="entry name" value="Winged helix' DNA-binding domain"/>
    <property type="match status" value="1"/>
</dbReference>
<proteinExistence type="predicted"/>
<dbReference type="InterPro" id="IPR036390">
    <property type="entry name" value="WH_DNA-bd_sf"/>
</dbReference>
<evidence type="ECO:0000313" key="3">
    <source>
        <dbReference type="EMBL" id="OGK15534.1"/>
    </source>
</evidence>
<dbReference type="GO" id="GO:0006351">
    <property type="term" value="P:DNA-templated transcription"/>
    <property type="evidence" value="ECO:0007669"/>
    <property type="project" value="TreeGrafter"/>
</dbReference>
<feature type="domain" description="Transcriptional repressor PaaX-like C-terminal" evidence="1">
    <location>
        <begin position="174"/>
        <end position="243"/>
    </location>
</feature>
<dbReference type="Pfam" id="PF08223">
    <property type="entry name" value="PaaX_C"/>
    <property type="match status" value="1"/>
</dbReference>
<dbReference type="AlphaFoldDB" id="A0A1F7G9C8"/>
<dbReference type="InterPro" id="IPR013225">
    <property type="entry name" value="PaaX_C"/>
</dbReference>
<dbReference type="PANTHER" id="PTHR30319:SF1">
    <property type="entry name" value="TRANSCRIPTIONAL REPRESSOR PAAX"/>
    <property type="match status" value="1"/>
</dbReference>